<evidence type="ECO:0008006" key="3">
    <source>
        <dbReference type="Google" id="ProtNLM"/>
    </source>
</evidence>
<organism evidence="2">
    <name type="scientific">Rhodosorus marinus</name>
    <dbReference type="NCBI Taxonomy" id="101924"/>
    <lineage>
        <taxon>Eukaryota</taxon>
        <taxon>Rhodophyta</taxon>
        <taxon>Stylonematophyceae</taxon>
        <taxon>Stylonematales</taxon>
        <taxon>Stylonemataceae</taxon>
        <taxon>Rhodosorus</taxon>
    </lineage>
</organism>
<protein>
    <recommendedName>
        <fullName evidence="3">Cytochrome b561 domain-containing protein</fullName>
    </recommendedName>
</protein>
<keyword evidence="1" id="KW-1133">Transmembrane helix</keyword>
<keyword evidence="1" id="KW-0472">Membrane</keyword>
<accession>A0A7S3EPF5</accession>
<dbReference type="EMBL" id="HBHW01043292">
    <property type="protein sequence ID" value="CAE0065453.1"/>
    <property type="molecule type" value="Transcribed_RNA"/>
</dbReference>
<reference evidence="2" key="1">
    <citation type="submission" date="2021-01" db="EMBL/GenBank/DDBJ databases">
        <authorList>
            <person name="Corre E."/>
            <person name="Pelletier E."/>
            <person name="Niang G."/>
            <person name="Scheremetjew M."/>
            <person name="Finn R."/>
            <person name="Kale V."/>
            <person name="Holt S."/>
            <person name="Cochrane G."/>
            <person name="Meng A."/>
            <person name="Brown T."/>
            <person name="Cohen L."/>
        </authorList>
    </citation>
    <scope>NUCLEOTIDE SEQUENCE</scope>
    <source>
        <strain evidence="2">CCMP 769</strain>
    </source>
</reference>
<keyword evidence="1" id="KW-0812">Transmembrane</keyword>
<gene>
    <name evidence="2" type="ORF">RMAR00112_LOCUS33525</name>
</gene>
<proteinExistence type="predicted"/>
<name>A0A7S3EPF5_9RHOD</name>
<dbReference type="Pfam" id="PF13301">
    <property type="entry name" value="DUF4079"/>
    <property type="match status" value="1"/>
</dbReference>
<dbReference type="AlphaFoldDB" id="A0A7S3EPF5"/>
<feature type="transmembrane region" description="Helical" evidence="1">
    <location>
        <begin position="111"/>
        <end position="130"/>
    </location>
</feature>
<dbReference type="PANTHER" id="PTHR36738:SF1">
    <property type="entry name" value="EXPRESSED PROTEIN"/>
    <property type="match status" value="1"/>
</dbReference>
<dbReference type="PANTHER" id="PTHR36738">
    <property type="entry name" value="EXPRESSED PROTEIN"/>
    <property type="match status" value="1"/>
</dbReference>
<dbReference type="InterPro" id="IPR025067">
    <property type="entry name" value="DUF4079"/>
</dbReference>
<feature type="transmembrane region" description="Helical" evidence="1">
    <location>
        <begin position="142"/>
        <end position="161"/>
    </location>
</feature>
<evidence type="ECO:0000313" key="2">
    <source>
        <dbReference type="EMBL" id="CAE0065453.1"/>
    </source>
</evidence>
<feature type="transmembrane region" description="Helical" evidence="1">
    <location>
        <begin position="71"/>
        <end position="90"/>
    </location>
</feature>
<evidence type="ECO:0000256" key="1">
    <source>
        <dbReference type="SAM" id="Phobius"/>
    </source>
</evidence>
<feature type="transmembrane region" description="Helical" evidence="1">
    <location>
        <begin position="181"/>
        <end position="203"/>
    </location>
</feature>
<dbReference type="GO" id="GO:0016020">
    <property type="term" value="C:membrane"/>
    <property type="evidence" value="ECO:0007669"/>
    <property type="project" value="TreeGrafter"/>
</dbReference>
<sequence>MAFIQTNAFGIPGRGAAVRCSRRSQVRMSLDVDSVSQSFIHLANPVVIQKVADYVGTLGLPPFVIKWGHPAMMAFMVAGMGMPGAAFGWIGRLGKGKESVKMKNLHEQVMVAFWLLAFAGALGGSLSLAGQGHEIWTLQDPHFVSALAVLGLLTANAVYAYSGFGGSTPAEKLKGRTVHAYLGALTMGVFVVHGVLGFMGGMAL</sequence>